<dbReference type="Gene3D" id="2.40.10.340">
    <property type="entry name" value="Rod shape-determining protein MreC, domain 1"/>
    <property type="match status" value="1"/>
</dbReference>
<dbReference type="InterPro" id="IPR007221">
    <property type="entry name" value="MreC"/>
</dbReference>
<keyword evidence="6" id="KW-1133">Transmembrane helix</keyword>
<dbReference type="AlphaFoldDB" id="H6RHG8"/>
<dbReference type="InterPro" id="IPR042175">
    <property type="entry name" value="Cell/Rod_MreC_2"/>
</dbReference>
<feature type="transmembrane region" description="Helical" evidence="6">
    <location>
        <begin position="12"/>
        <end position="29"/>
    </location>
</feature>
<proteinExistence type="inferred from homology"/>
<evidence type="ECO:0000259" key="7">
    <source>
        <dbReference type="Pfam" id="PF04085"/>
    </source>
</evidence>
<sequence>MRSIINSIVKNRNLIIYLTLSFITFSFLYNNSSLHFYEFGKISTYLSATSSKLSSSINSYFNLKRENEKLINENLQLKKMESKNRFTQINEDTLNSINSAKVIVNSINKSKNIIIIDKGKLDSINLEMGVISSKGVVGIVKSVTNNYASIISLLNTDLKLNAILKNSSTIGSVTWDGLNAKILKLNDIPLSTSLKVGDTVVTGGMSFYFPKGVPVGKIINYDNNSLEGYYEIDIEAFNDFSSLSNLYILNRTDNNEIQSLLDE</sequence>
<dbReference type="InterPro" id="IPR042177">
    <property type="entry name" value="Cell/Rod_1"/>
</dbReference>
<accession>H6RHG8</accession>
<organism evidence="8">
    <name type="scientific">uncultured Flavobacteriia bacterium</name>
    <dbReference type="NCBI Taxonomy" id="212695"/>
    <lineage>
        <taxon>Bacteria</taxon>
        <taxon>Pseudomonadati</taxon>
        <taxon>Bacteroidota</taxon>
        <taxon>Flavobacteriia</taxon>
        <taxon>environmental samples</taxon>
    </lineage>
</organism>
<keyword evidence="6" id="KW-0812">Transmembrane</keyword>
<feature type="domain" description="Rod shape-determining protein MreC beta-barrel core" evidence="7">
    <location>
        <begin position="102"/>
        <end position="249"/>
    </location>
</feature>
<evidence type="ECO:0000256" key="2">
    <source>
        <dbReference type="ARBA" id="ARBA00013855"/>
    </source>
</evidence>
<dbReference type="PANTHER" id="PTHR34138:SF1">
    <property type="entry name" value="CELL SHAPE-DETERMINING PROTEIN MREC"/>
    <property type="match status" value="1"/>
</dbReference>
<dbReference type="PANTHER" id="PTHR34138">
    <property type="entry name" value="CELL SHAPE-DETERMINING PROTEIN MREC"/>
    <property type="match status" value="1"/>
</dbReference>
<name>H6RHG8_9BACT</name>
<evidence type="ECO:0000256" key="3">
    <source>
        <dbReference type="ARBA" id="ARBA00022960"/>
    </source>
</evidence>
<dbReference type="InterPro" id="IPR055342">
    <property type="entry name" value="MreC_beta-barrel_core"/>
</dbReference>
<keyword evidence="3" id="KW-0133">Cell shape</keyword>
<evidence type="ECO:0000256" key="6">
    <source>
        <dbReference type="SAM" id="Phobius"/>
    </source>
</evidence>
<protein>
    <recommendedName>
        <fullName evidence="2">Cell shape-determining protein MreC</fullName>
    </recommendedName>
    <alternativeName>
        <fullName evidence="4">Cell shape protein MreC</fullName>
    </alternativeName>
</protein>
<reference evidence="8" key="1">
    <citation type="journal article" date="2012" name="Environ. Microbiol.">
        <title>Genomic content of uncultured Bacteroidetes from contrasting oceanic provinces in the North Atlantic Ocean.</title>
        <authorList>
            <person name="Gomez-Pereira P.R."/>
            <person name="Schuler M."/>
            <person name="Fuchs B.M."/>
            <person name="Bennke C."/>
            <person name="Teeling H."/>
            <person name="Waldmann J."/>
            <person name="Richter M."/>
            <person name="Barbe V."/>
            <person name="Bataille E."/>
            <person name="Glockner F.O."/>
            <person name="Amann R."/>
        </authorList>
    </citation>
    <scope>NUCLEOTIDE SEQUENCE</scope>
</reference>
<evidence type="ECO:0000256" key="5">
    <source>
        <dbReference type="SAM" id="Coils"/>
    </source>
</evidence>
<comment type="similarity">
    <text evidence="1">Belongs to the MreC family.</text>
</comment>
<evidence type="ECO:0000313" key="8">
    <source>
        <dbReference type="EMBL" id="CCG00479.1"/>
    </source>
</evidence>
<dbReference type="GO" id="GO:0008360">
    <property type="term" value="P:regulation of cell shape"/>
    <property type="evidence" value="ECO:0007669"/>
    <property type="project" value="UniProtKB-KW"/>
</dbReference>
<keyword evidence="5" id="KW-0175">Coiled coil</keyword>
<dbReference type="EMBL" id="FO117609">
    <property type="protein sequence ID" value="CCG00479.1"/>
    <property type="molecule type" value="Genomic_DNA"/>
</dbReference>
<feature type="coiled-coil region" evidence="5">
    <location>
        <begin position="60"/>
        <end position="92"/>
    </location>
</feature>
<dbReference type="Gene3D" id="2.40.10.350">
    <property type="entry name" value="Rod shape-determining protein MreC, domain 2"/>
    <property type="match status" value="1"/>
</dbReference>
<keyword evidence="6" id="KW-0472">Membrane</keyword>
<dbReference type="GO" id="GO:0005886">
    <property type="term" value="C:plasma membrane"/>
    <property type="evidence" value="ECO:0007669"/>
    <property type="project" value="TreeGrafter"/>
</dbReference>
<evidence type="ECO:0000256" key="1">
    <source>
        <dbReference type="ARBA" id="ARBA00009369"/>
    </source>
</evidence>
<evidence type="ECO:0000256" key="4">
    <source>
        <dbReference type="ARBA" id="ARBA00032089"/>
    </source>
</evidence>
<dbReference type="Pfam" id="PF04085">
    <property type="entry name" value="MreC"/>
    <property type="match status" value="1"/>
</dbReference>
<reference evidence="8" key="2">
    <citation type="submission" date="2012-02" db="EMBL/GenBank/DDBJ databases">
        <authorList>
            <person name="Genoscope - CEA"/>
        </authorList>
    </citation>
    <scope>NUCLEOTIDE SEQUENCE</scope>
</reference>
<gene>
    <name evidence="8" type="primary">mreC</name>
    <name evidence="8" type="ORF">VIS_S18DDB100006</name>
</gene>